<keyword evidence="3" id="KW-0479">Metal-binding</keyword>
<gene>
    <name evidence="6" type="ORF">CWR43_29330</name>
    <name evidence="7" type="ORF">N2599_22345</name>
</gene>
<dbReference type="PANTHER" id="PTHR43201">
    <property type="entry name" value="ACYL-COA SYNTHETASE"/>
    <property type="match status" value="1"/>
</dbReference>
<dbReference type="GO" id="GO:0006631">
    <property type="term" value="P:fatty acid metabolic process"/>
    <property type="evidence" value="ECO:0007669"/>
    <property type="project" value="TreeGrafter"/>
</dbReference>
<reference evidence="7" key="3">
    <citation type="submission" date="2022-09" db="EMBL/GenBank/DDBJ databases">
        <title>Australian commercial rhizobial inoculants.</title>
        <authorList>
            <person name="Kohlmeier M.G."/>
            <person name="O'Hara G.W."/>
            <person name="Colombi E."/>
            <person name="Ramsay J.P."/>
            <person name="Terpolilli J."/>
        </authorList>
    </citation>
    <scope>NUCLEOTIDE SEQUENCE</scope>
    <source>
        <strain evidence="7">WSM1592</strain>
        <plasmid evidence="7">pWSM1592_1</plasmid>
    </source>
</reference>
<evidence type="ECO:0000259" key="4">
    <source>
        <dbReference type="Pfam" id="PF00501"/>
    </source>
</evidence>
<evidence type="ECO:0000313" key="6">
    <source>
        <dbReference type="EMBL" id="PKA40024.1"/>
    </source>
</evidence>
<keyword evidence="2 6" id="KW-0436">Ligase</keyword>
<evidence type="ECO:0000259" key="5">
    <source>
        <dbReference type="Pfam" id="PF13193"/>
    </source>
</evidence>
<dbReference type="Gene3D" id="3.30.300.30">
    <property type="match status" value="1"/>
</dbReference>
<dbReference type="EMBL" id="PIQN01000023">
    <property type="protein sequence ID" value="PKA40024.1"/>
    <property type="molecule type" value="Genomic_DNA"/>
</dbReference>
<dbReference type="Pfam" id="PF13193">
    <property type="entry name" value="AMP-binding_C"/>
    <property type="match status" value="1"/>
</dbReference>
<evidence type="ECO:0000256" key="1">
    <source>
        <dbReference type="ARBA" id="ARBA00006432"/>
    </source>
</evidence>
<dbReference type="GO" id="GO:0031956">
    <property type="term" value="F:medium-chain fatty acid-CoA ligase activity"/>
    <property type="evidence" value="ECO:0007669"/>
    <property type="project" value="TreeGrafter"/>
</dbReference>
<comment type="similarity">
    <text evidence="1">Belongs to the ATP-dependent AMP-binding enzyme family.</text>
</comment>
<evidence type="ECO:0000256" key="3">
    <source>
        <dbReference type="ARBA" id="ARBA00022723"/>
    </source>
</evidence>
<dbReference type="Pfam" id="PF00501">
    <property type="entry name" value="AMP-binding"/>
    <property type="match status" value="1"/>
</dbReference>
<accession>A0A2N0D1N6</accession>
<dbReference type="SUPFAM" id="SSF56801">
    <property type="entry name" value="Acetyl-CoA synthetase-like"/>
    <property type="match status" value="1"/>
</dbReference>
<evidence type="ECO:0000313" key="9">
    <source>
        <dbReference type="Proteomes" id="UP001060123"/>
    </source>
</evidence>
<evidence type="ECO:0000256" key="2">
    <source>
        <dbReference type="ARBA" id="ARBA00022598"/>
    </source>
</evidence>
<dbReference type="GO" id="GO:0046872">
    <property type="term" value="F:metal ion binding"/>
    <property type="evidence" value="ECO:0007669"/>
    <property type="project" value="UniProtKB-KW"/>
</dbReference>
<feature type="domain" description="AMP-dependent synthetase/ligase" evidence="4">
    <location>
        <begin position="13"/>
        <end position="368"/>
    </location>
</feature>
<dbReference type="PANTHER" id="PTHR43201:SF5">
    <property type="entry name" value="MEDIUM-CHAIN ACYL-COA LIGASE ACSF2, MITOCHONDRIAL"/>
    <property type="match status" value="1"/>
</dbReference>
<dbReference type="EMBL" id="CP104144">
    <property type="protein sequence ID" value="UWU18035.1"/>
    <property type="molecule type" value="Genomic_DNA"/>
</dbReference>
<dbReference type="Proteomes" id="UP000232164">
    <property type="component" value="Unassembled WGS sequence"/>
</dbReference>
<geneLocation type="plasmid" evidence="7 9">
    <name>pWSM1592_1</name>
</geneLocation>
<keyword evidence="7" id="KW-0614">Plasmid</keyword>
<proteinExistence type="inferred from homology"/>
<keyword evidence="9" id="KW-1185">Reference proteome</keyword>
<dbReference type="Proteomes" id="UP001060123">
    <property type="component" value="Plasmid pWSM1592_1"/>
</dbReference>
<dbReference type="RefSeq" id="WP_027512849.1">
    <property type="nucleotide sequence ID" value="NZ_CP104144.1"/>
</dbReference>
<dbReference type="InterPro" id="IPR000873">
    <property type="entry name" value="AMP-dep_synth/lig_dom"/>
</dbReference>
<reference evidence="6 8" key="1">
    <citation type="submission" date="2017-11" db="EMBL/GenBank/DDBJ databases">
        <authorList>
            <person name="Han C.G."/>
        </authorList>
    </citation>
    <scope>NUCLEOTIDE SEQUENCE [LARGE SCALE GENOMIC DNA]</scope>
    <source>
        <strain evidence="6 8">HCNT1</strain>
    </source>
</reference>
<dbReference type="InterPro" id="IPR042099">
    <property type="entry name" value="ANL_N_sf"/>
</dbReference>
<sequence>MLMHTLLLDGAIRDPDHACFHWVDRGRSLTYAEAVDTMERAAGALHHFGVKPGDRVTIFAHNGMDYLNIMFGCWRLGAICALVNVKFADELAYYFADHEPTVVVYTHDMREPIHTAAAGAPSVRALICMDGPQEGAHSLPDLMAAALPLPADPGNEDAIAHLSYTSGTTGKPKGACLKHEPTVRATRCIAERLQITGADVSFGPSALSSSYQLVGNLLPQLSRGAAINVMGKWTQTTGFDALEARGATMLIANPPILTDVLNEAAVRGRTPSKLRMSMSGGGPVPPTLKAGWHEKLKLPLVESYGQSELGGFVALGFPKLDPADIETRRAGQPLPDKEVRILNADGTEVACGAVGEIALRGGFMWGYWGKPEKTAETLKGGWLWTGDIGAMDKQGFVTMLGRRSELIEVGGKTWYPRDVEEALSMVPGVQQAAVVGVPDKAITTRPVAFVQAAGPVDGEEIKAKIAGSVPYDLSLMTVIPLAELPMTPTGKIAKAELAARAAAA</sequence>
<name>A0A2N0D1N6_RHISU</name>
<evidence type="ECO:0000313" key="7">
    <source>
        <dbReference type="EMBL" id="UWU18035.1"/>
    </source>
</evidence>
<feature type="domain" description="AMP-binding enzyme C-terminal" evidence="5">
    <location>
        <begin position="419"/>
        <end position="491"/>
    </location>
</feature>
<organism evidence="6 8">
    <name type="scientific">Rhizobium sullae</name>
    <name type="common">Rhizobium hedysari</name>
    <dbReference type="NCBI Taxonomy" id="50338"/>
    <lineage>
        <taxon>Bacteria</taxon>
        <taxon>Pseudomonadati</taxon>
        <taxon>Pseudomonadota</taxon>
        <taxon>Alphaproteobacteria</taxon>
        <taxon>Hyphomicrobiales</taxon>
        <taxon>Rhizobiaceae</taxon>
        <taxon>Rhizobium/Agrobacterium group</taxon>
        <taxon>Rhizobium</taxon>
    </lineage>
</organism>
<dbReference type="STRING" id="1041146.GCA_000427985_04478"/>
<dbReference type="PROSITE" id="PS00455">
    <property type="entry name" value="AMP_BINDING"/>
    <property type="match status" value="1"/>
</dbReference>
<dbReference type="InterPro" id="IPR020845">
    <property type="entry name" value="AMP-binding_CS"/>
</dbReference>
<evidence type="ECO:0000313" key="8">
    <source>
        <dbReference type="Proteomes" id="UP000232164"/>
    </source>
</evidence>
<dbReference type="InterPro" id="IPR025110">
    <property type="entry name" value="AMP-bd_C"/>
</dbReference>
<dbReference type="AlphaFoldDB" id="A0A2N0D1N6"/>
<dbReference type="InterPro" id="IPR045851">
    <property type="entry name" value="AMP-bd_C_sf"/>
</dbReference>
<dbReference type="Gene3D" id="3.40.50.12780">
    <property type="entry name" value="N-terminal domain of ligase-like"/>
    <property type="match status" value="1"/>
</dbReference>
<protein>
    <submittedName>
        <fullName evidence="7">Acyl--CoA ligase</fullName>
    </submittedName>
    <submittedName>
        <fullName evidence="6">Long-chain fatty acid--CoA ligase</fullName>
    </submittedName>
</protein>
<reference evidence="6 8" key="2">
    <citation type="submission" date="2017-12" db="EMBL/GenBank/DDBJ databases">
        <title>Genome sequence of Rhizobium sullae HCNT1 isolated from Sulla coronaria nodules and featuring peculiar denitrification phenotypes.</title>
        <authorList>
            <person name="De Diego-Diaz B."/>
            <person name="Treu L."/>
            <person name="Campanaro S."/>
            <person name="Da Silva Duarte V."/>
            <person name="Basaglia M."/>
            <person name="Favaro L."/>
            <person name="Casella S."/>
            <person name="Squartini A."/>
        </authorList>
    </citation>
    <scope>NUCLEOTIDE SEQUENCE [LARGE SCALE GENOMIC DNA]</scope>
    <source>
        <strain evidence="6 8">HCNT1</strain>
    </source>
</reference>